<accession>A0ABR8CFI1</accession>
<sequence>MKDWNTLKARYLSDLLPNRLGGLSANLARIKTLTGKAISQNTIEYLIRESKFFIEWTASDADIDTAGELVELQIQLALWQLRWTKIWADPAQRMEVAAQAQIWSDRILERSGLLD</sequence>
<organism evidence="1 2">
    <name type="scientific">Phormidium tenue FACHB-1050</name>
    <dbReference type="NCBI Taxonomy" id="2692857"/>
    <lineage>
        <taxon>Bacteria</taxon>
        <taxon>Bacillati</taxon>
        <taxon>Cyanobacteriota</taxon>
        <taxon>Cyanophyceae</taxon>
        <taxon>Oscillatoriophycideae</taxon>
        <taxon>Oscillatoriales</taxon>
        <taxon>Oscillatoriaceae</taxon>
        <taxon>Phormidium</taxon>
    </lineage>
</organism>
<dbReference type="RefSeq" id="WP_190581564.1">
    <property type="nucleotide sequence ID" value="NZ_CAWPQU010000049.1"/>
</dbReference>
<dbReference type="Proteomes" id="UP000618445">
    <property type="component" value="Unassembled WGS sequence"/>
</dbReference>
<gene>
    <name evidence="1" type="ORF">H6G05_21965</name>
</gene>
<evidence type="ECO:0000313" key="1">
    <source>
        <dbReference type="EMBL" id="MBD2319493.1"/>
    </source>
</evidence>
<keyword evidence="2" id="KW-1185">Reference proteome</keyword>
<proteinExistence type="predicted"/>
<evidence type="ECO:0000313" key="2">
    <source>
        <dbReference type="Proteomes" id="UP000618445"/>
    </source>
</evidence>
<comment type="caution">
    <text evidence="1">The sequence shown here is derived from an EMBL/GenBank/DDBJ whole genome shotgun (WGS) entry which is preliminary data.</text>
</comment>
<protein>
    <submittedName>
        <fullName evidence="1">Uncharacterized protein</fullName>
    </submittedName>
</protein>
<reference evidence="1 2" key="1">
    <citation type="journal article" date="2020" name="ISME J.">
        <title>Comparative genomics reveals insights into cyanobacterial evolution and habitat adaptation.</title>
        <authorList>
            <person name="Chen M.Y."/>
            <person name="Teng W.K."/>
            <person name="Zhao L."/>
            <person name="Hu C.X."/>
            <person name="Zhou Y.K."/>
            <person name="Han B.P."/>
            <person name="Song L.R."/>
            <person name="Shu W.S."/>
        </authorList>
    </citation>
    <scope>NUCLEOTIDE SEQUENCE [LARGE SCALE GENOMIC DNA]</scope>
    <source>
        <strain evidence="1 2">FACHB-1050</strain>
    </source>
</reference>
<name>A0ABR8CFI1_9CYAN</name>
<dbReference type="EMBL" id="JACJQY010000053">
    <property type="protein sequence ID" value="MBD2319493.1"/>
    <property type="molecule type" value="Genomic_DNA"/>
</dbReference>